<dbReference type="GO" id="GO:0004519">
    <property type="term" value="F:endonuclease activity"/>
    <property type="evidence" value="ECO:0007669"/>
    <property type="project" value="UniProtKB-KW"/>
</dbReference>
<dbReference type="Pfam" id="PF00078">
    <property type="entry name" value="RVT_1"/>
    <property type="match status" value="1"/>
</dbReference>
<dbReference type="InterPro" id="IPR050951">
    <property type="entry name" value="Retrovirus_Pol_polyprotein"/>
</dbReference>
<evidence type="ECO:0000256" key="3">
    <source>
        <dbReference type="ARBA" id="ARBA00022695"/>
    </source>
</evidence>
<evidence type="ECO:0000256" key="2">
    <source>
        <dbReference type="ARBA" id="ARBA00022679"/>
    </source>
</evidence>
<evidence type="ECO:0000256" key="1">
    <source>
        <dbReference type="ARBA" id="ARBA00022670"/>
    </source>
</evidence>
<dbReference type="PROSITE" id="PS50878">
    <property type="entry name" value="RT_POL"/>
    <property type="match status" value="1"/>
</dbReference>
<gene>
    <name evidence="11" type="ORF">E5676_scaffold549G00230</name>
</gene>
<comment type="caution">
    <text evidence="11">The sequence shown here is derived from an EMBL/GenBank/DDBJ whole genome shotgun (WGS) entry which is preliminary data.</text>
</comment>
<evidence type="ECO:0000256" key="8">
    <source>
        <dbReference type="ARBA" id="ARBA00023268"/>
    </source>
</evidence>
<evidence type="ECO:0000313" key="12">
    <source>
        <dbReference type="Proteomes" id="UP000321947"/>
    </source>
</evidence>
<dbReference type="Gene3D" id="3.10.10.10">
    <property type="entry name" value="HIV Type 1 Reverse Transcriptase, subunit A, domain 1"/>
    <property type="match status" value="1"/>
</dbReference>
<dbReference type="GO" id="GO:0006508">
    <property type="term" value="P:proteolysis"/>
    <property type="evidence" value="ECO:0007669"/>
    <property type="project" value="UniProtKB-KW"/>
</dbReference>
<organism evidence="11 12">
    <name type="scientific">Cucumis melo var. makuwa</name>
    <name type="common">Oriental melon</name>
    <dbReference type="NCBI Taxonomy" id="1194695"/>
    <lineage>
        <taxon>Eukaryota</taxon>
        <taxon>Viridiplantae</taxon>
        <taxon>Streptophyta</taxon>
        <taxon>Embryophyta</taxon>
        <taxon>Tracheophyta</taxon>
        <taxon>Spermatophyta</taxon>
        <taxon>Magnoliopsida</taxon>
        <taxon>eudicotyledons</taxon>
        <taxon>Gunneridae</taxon>
        <taxon>Pentapetalae</taxon>
        <taxon>rosids</taxon>
        <taxon>fabids</taxon>
        <taxon>Cucurbitales</taxon>
        <taxon>Cucurbitaceae</taxon>
        <taxon>Benincaseae</taxon>
        <taxon>Cucumis</taxon>
    </lineage>
</organism>
<dbReference type="FunFam" id="3.30.70.270:FF:000020">
    <property type="entry name" value="Transposon Tf2-6 polyprotein-like Protein"/>
    <property type="match status" value="1"/>
</dbReference>
<keyword evidence="1" id="KW-0645">Protease</keyword>
<proteinExistence type="predicted"/>
<dbReference type="InterPro" id="IPR041577">
    <property type="entry name" value="RT_RNaseH_2"/>
</dbReference>
<dbReference type="Proteomes" id="UP000321947">
    <property type="component" value="Unassembled WGS sequence"/>
</dbReference>
<evidence type="ECO:0000256" key="5">
    <source>
        <dbReference type="ARBA" id="ARBA00022759"/>
    </source>
</evidence>
<dbReference type="PANTHER" id="PTHR37984:SF5">
    <property type="entry name" value="PROTEIN NYNRIN-LIKE"/>
    <property type="match status" value="1"/>
</dbReference>
<evidence type="ECO:0000256" key="4">
    <source>
        <dbReference type="ARBA" id="ARBA00022722"/>
    </source>
</evidence>
<dbReference type="SUPFAM" id="SSF56672">
    <property type="entry name" value="DNA/RNA polymerases"/>
    <property type="match status" value="1"/>
</dbReference>
<dbReference type="CDD" id="cd00303">
    <property type="entry name" value="retropepsin_like"/>
    <property type="match status" value="1"/>
</dbReference>
<dbReference type="GO" id="GO:0003964">
    <property type="term" value="F:RNA-directed DNA polymerase activity"/>
    <property type="evidence" value="ECO:0007669"/>
    <property type="project" value="UniProtKB-KW"/>
</dbReference>
<feature type="domain" description="Reverse transcriptase" evidence="10">
    <location>
        <begin position="416"/>
        <end position="605"/>
    </location>
</feature>
<evidence type="ECO:0000256" key="6">
    <source>
        <dbReference type="ARBA" id="ARBA00022801"/>
    </source>
</evidence>
<dbReference type="Pfam" id="PF17919">
    <property type="entry name" value="RT_RNaseH_2"/>
    <property type="match status" value="1"/>
</dbReference>
<dbReference type="InterPro" id="IPR043128">
    <property type="entry name" value="Rev_trsase/Diguanyl_cyclase"/>
</dbReference>
<accession>A0A5D3BCG7</accession>
<dbReference type="InterPro" id="IPR043502">
    <property type="entry name" value="DNA/RNA_pol_sf"/>
</dbReference>
<feature type="compositionally biased region" description="Basic and acidic residues" evidence="9">
    <location>
        <begin position="42"/>
        <end position="65"/>
    </location>
</feature>
<keyword evidence="2" id="KW-0808">Transferase</keyword>
<dbReference type="PANTHER" id="PTHR37984">
    <property type="entry name" value="PROTEIN CBG26694"/>
    <property type="match status" value="1"/>
</dbReference>
<keyword evidence="5" id="KW-0255">Endonuclease</keyword>
<keyword evidence="7" id="KW-0695">RNA-directed DNA polymerase</keyword>
<dbReference type="InterPro" id="IPR000477">
    <property type="entry name" value="RT_dom"/>
</dbReference>
<reference evidence="11 12" key="1">
    <citation type="submission" date="2019-08" db="EMBL/GenBank/DDBJ databases">
        <title>Draft genome sequences of two oriental melons (Cucumis melo L. var makuwa).</title>
        <authorList>
            <person name="Kwon S.-Y."/>
        </authorList>
    </citation>
    <scope>NUCLEOTIDE SEQUENCE [LARGE SCALE GENOMIC DNA]</scope>
    <source>
        <strain evidence="12">cv. Chang Bougi</strain>
        <tissue evidence="11">Leaf</tissue>
    </source>
</reference>
<protein>
    <submittedName>
        <fullName evidence="11">Transposon Tf2-9 polyprotein</fullName>
    </submittedName>
</protein>
<evidence type="ECO:0000259" key="10">
    <source>
        <dbReference type="PROSITE" id="PS50878"/>
    </source>
</evidence>
<feature type="region of interest" description="Disordered" evidence="9">
    <location>
        <begin position="1"/>
        <end position="65"/>
    </location>
</feature>
<keyword evidence="8" id="KW-0511">Multifunctional enzyme</keyword>
<dbReference type="FunFam" id="3.10.10.10:FF:000007">
    <property type="entry name" value="Retrovirus-related Pol polyprotein from transposon 17.6-like Protein"/>
    <property type="match status" value="1"/>
</dbReference>
<keyword evidence="6" id="KW-0378">Hydrolase</keyword>
<keyword evidence="3" id="KW-0548">Nucleotidyltransferase</keyword>
<name>A0A5D3BCG7_CUCMM</name>
<evidence type="ECO:0000313" key="11">
    <source>
        <dbReference type="EMBL" id="TYJ96674.1"/>
    </source>
</evidence>
<keyword evidence="4" id="KW-0540">Nuclease</keyword>
<sequence>MLLTMMKTNVRERSGMRKRTIETPVHDAKNDKIKVNGASSSKTKESKQNFGDDRNEKKSETDESYSDRNKFKKVGCLCSPAKIRIRGYFMPKEEYRNLFDKLVAPLSDLPERVVEDTFMNGLLPWIRAEVAFCRPKSLAKMMEVAKLVENKEIFRREANLNGYSDRKNSVQAFGENKVVTNNATGEIKGNTSFLIRTITLKSPGPNENRREGTYKRLSNAEFQIRKEKGLCFRCNEKYSADHKCKMKDHLELRMFVVANDKEELEIVDREEVEKGELNKLEVKGDTTTFVELLINSVVGLNDLGTMKVRGKLRDENVIILINCGATHNFVSEKLVKKLLIPIKETAHYGVILGSGAVVQGMQWLHSLGGVEDEGFLVDCRAVELATPTDNDCYMAHMEIGVDGSLSTVLKQFEDVFKWPEKLPPRREIEHQIHLKQRADPINVRPYVMGFNIRKKWKNWTVNNATILDKFPIPVVEELFDELSGAVVFFKIDLKLGYHQIRMVDEDIEKTASRTHKGHYEFLVMLFGLTNAPATFQALMNTIFKPFFRKFVLVFFDDILVYSRDTVDHVEHMRKVLSVLREHELYANKKKCSFAQHKVEYLGHIISGEGVEVDSKKIKSITKWPKPTNIKEVRGFFRLTRYYRRFVQNYGAIAAPLTQLLKMGDINGDAFEQLKKAMSSLPMLALLDFNQPFEIEIDASCYGVGAVLIQAKRPITYYSHTLALRDRARPVYERELMIVRVIQPQYQNWIAKLLGYSFEVVYKPSVENRAANALSRMPAEVELKGLSVLVTVDLELIKKEVHQDPKFQKLMVELRELEDRQGSKYSHQNDVLKYKDRVEEIDRIYDFLAGHNSKFDIVRGRILGQRPIPSLIEVYFAIHLEEDCTNAMNILTILAIDSAAFSVRSSTNGSEKIMGNQSMIIARNNGILRSNVGSYMVILQEVYLSPSVLLVLIGRNHGFWILVP</sequence>
<dbReference type="AlphaFoldDB" id="A0A5D3BCG7"/>
<dbReference type="EMBL" id="SSTD01019280">
    <property type="protein sequence ID" value="TYJ96674.1"/>
    <property type="molecule type" value="Genomic_DNA"/>
</dbReference>
<evidence type="ECO:0000256" key="7">
    <source>
        <dbReference type="ARBA" id="ARBA00022918"/>
    </source>
</evidence>
<feature type="compositionally biased region" description="Basic and acidic residues" evidence="9">
    <location>
        <begin position="9"/>
        <end position="34"/>
    </location>
</feature>
<evidence type="ECO:0000256" key="9">
    <source>
        <dbReference type="SAM" id="MobiDB-lite"/>
    </source>
</evidence>
<dbReference type="CDD" id="cd01647">
    <property type="entry name" value="RT_LTR"/>
    <property type="match status" value="1"/>
</dbReference>
<dbReference type="Gene3D" id="3.30.70.270">
    <property type="match status" value="2"/>
</dbReference>
<dbReference type="GO" id="GO:0008233">
    <property type="term" value="F:peptidase activity"/>
    <property type="evidence" value="ECO:0007669"/>
    <property type="project" value="UniProtKB-KW"/>
</dbReference>